<name>A0A1Y1YIJ5_9PLEO</name>
<reference evidence="2 3" key="1">
    <citation type="submission" date="2016-07" db="EMBL/GenBank/DDBJ databases">
        <title>Pervasive Adenine N6-methylation of Active Genes in Fungi.</title>
        <authorList>
            <consortium name="DOE Joint Genome Institute"/>
            <person name="Mondo S.J."/>
            <person name="Dannebaum R.O."/>
            <person name="Kuo R.C."/>
            <person name="Labutti K."/>
            <person name="Haridas S."/>
            <person name="Kuo A."/>
            <person name="Salamov A."/>
            <person name="Ahrendt S.R."/>
            <person name="Lipzen A."/>
            <person name="Sullivan W."/>
            <person name="Andreopoulos W.B."/>
            <person name="Clum A."/>
            <person name="Lindquist E."/>
            <person name="Daum C."/>
            <person name="Ramamoorthy G.K."/>
            <person name="Gryganskyi A."/>
            <person name="Culley D."/>
            <person name="Magnuson J.K."/>
            <person name="James T.Y."/>
            <person name="O'Malley M.A."/>
            <person name="Stajich J.E."/>
            <person name="Spatafora J.W."/>
            <person name="Visel A."/>
            <person name="Grigoriev I.V."/>
        </authorList>
    </citation>
    <scope>NUCLEOTIDE SEQUENCE [LARGE SCALE GENOMIC DNA]</scope>
    <source>
        <strain evidence="2 3">CBS 115471</strain>
    </source>
</reference>
<dbReference type="AlphaFoldDB" id="A0A1Y1YIJ5"/>
<feature type="domain" description="SET" evidence="1">
    <location>
        <begin position="11"/>
        <end position="328"/>
    </location>
</feature>
<gene>
    <name evidence="2" type="ORF">BCR34DRAFT_607141</name>
</gene>
<evidence type="ECO:0000313" key="2">
    <source>
        <dbReference type="EMBL" id="ORX97799.1"/>
    </source>
</evidence>
<dbReference type="InterPro" id="IPR046341">
    <property type="entry name" value="SET_dom_sf"/>
</dbReference>
<dbReference type="PANTHER" id="PTHR12197">
    <property type="entry name" value="HISTONE-LYSINE N-METHYLTRANSFERASE SMYD"/>
    <property type="match status" value="1"/>
</dbReference>
<dbReference type="SUPFAM" id="SSF82199">
    <property type="entry name" value="SET domain"/>
    <property type="match status" value="1"/>
</dbReference>
<dbReference type="Gene3D" id="2.170.270.10">
    <property type="entry name" value="SET domain"/>
    <property type="match status" value="1"/>
</dbReference>
<dbReference type="CDD" id="cd20071">
    <property type="entry name" value="SET_SMYD"/>
    <property type="match status" value="1"/>
</dbReference>
<dbReference type="InterPro" id="IPR001214">
    <property type="entry name" value="SET_dom"/>
</dbReference>
<dbReference type="PANTHER" id="PTHR12197:SF294">
    <property type="entry name" value="POTENTIAL PROTEIN LYSINE METHYLTRANSFERASE SET6"/>
    <property type="match status" value="1"/>
</dbReference>
<proteinExistence type="predicted"/>
<evidence type="ECO:0000259" key="1">
    <source>
        <dbReference type="PROSITE" id="PS50280"/>
    </source>
</evidence>
<dbReference type="GO" id="GO:0005634">
    <property type="term" value="C:nucleus"/>
    <property type="evidence" value="ECO:0007669"/>
    <property type="project" value="TreeGrafter"/>
</dbReference>
<accession>A0A1Y1YIJ5</accession>
<evidence type="ECO:0000313" key="3">
    <source>
        <dbReference type="Proteomes" id="UP000193144"/>
    </source>
</evidence>
<comment type="caution">
    <text evidence="2">The sequence shown here is derived from an EMBL/GenBank/DDBJ whole genome shotgun (WGS) entry which is preliminary data.</text>
</comment>
<dbReference type="InterPro" id="IPR050869">
    <property type="entry name" value="H3K4_H4K5_MeTrfase"/>
</dbReference>
<organism evidence="2 3">
    <name type="scientific">Clohesyomyces aquaticus</name>
    <dbReference type="NCBI Taxonomy" id="1231657"/>
    <lineage>
        <taxon>Eukaryota</taxon>
        <taxon>Fungi</taxon>
        <taxon>Dikarya</taxon>
        <taxon>Ascomycota</taxon>
        <taxon>Pezizomycotina</taxon>
        <taxon>Dothideomycetes</taxon>
        <taxon>Pleosporomycetidae</taxon>
        <taxon>Pleosporales</taxon>
        <taxon>Lindgomycetaceae</taxon>
        <taxon>Clohesyomyces</taxon>
    </lineage>
</organism>
<dbReference type="STRING" id="1231657.A0A1Y1YIJ5"/>
<dbReference type="Proteomes" id="UP000193144">
    <property type="component" value="Unassembled WGS sequence"/>
</dbReference>
<dbReference type="EMBL" id="MCFA01000227">
    <property type="protein sequence ID" value="ORX97799.1"/>
    <property type="molecule type" value="Genomic_DNA"/>
</dbReference>
<dbReference type="PROSITE" id="PS50280">
    <property type="entry name" value="SET"/>
    <property type="match status" value="1"/>
</dbReference>
<dbReference type="Pfam" id="PF00856">
    <property type="entry name" value="SET"/>
    <property type="match status" value="1"/>
</dbReference>
<sequence>MLSLDGVPTSSLFQVCNTPHSGRAAFATRSIPANTVIFRSDDLTLSVLLREYRREVCAQCFMYEHGRDLKIRDQAVGFAFCSEQCQVKWQADTGDVGIQAWTAVEKLVKLRSKEDSEMVDADLPRPSRKDITNAWNSVEAQANLIRIARQEFRVRVHLNGAAEVHTNGDVQVTKQHRKALQKALLNLINPDIMSFCVSGLLWIFNKPEERERVIRLAADPTPYHSVDDLRFFTTSYLHLLAIMPLPLLSLVTTENIFTLSSRDSHNSFGIRSLEDEGSEFFGYGCWPAASYFNHSCSPNVEKLRVGRTWEFRAGKDIEEGEEVCITYLSGEERKLSRGKRMGTLRKNWGFECQCERCEVVL</sequence>
<protein>
    <recommendedName>
        <fullName evidence="1">SET domain-containing protein</fullName>
    </recommendedName>
</protein>
<keyword evidence="3" id="KW-1185">Reference proteome</keyword>
<dbReference type="OrthoDB" id="1028014at2759"/>